<dbReference type="OrthoDB" id="46633at2"/>
<reference evidence="1 2" key="2">
    <citation type="journal article" date="2011" name="J. Bacteriol.">
        <title>Complete genome sequence of the anaerobic, halophilic alkalithermophile Natranaerobius thermophilus JW/NM-WN-LF.</title>
        <authorList>
            <person name="Zhao B."/>
            <person name="Mesbah N.M."/>
            <person name="Dalin E."/>
            <person name="Goodwin L."/>
            <person name="Nolan M."/>
            <person name="Pitluck S."/>
            <person name="Chertkov O."/>
            <person name="Brettin T.S."/>
            <person name="Han J."/>
            <person name="Larimer F.W."/>
            <person name="Land M.L."/>
            <person name="Hauser L."/>
            <person name="Kyrpides N."/>
            <person name="Wiegel J."/>
        </authorList>
    </citation>
    <scope>NUCLEOTIDE SEQUENCE [LARGE SCALE GENOMIC DNA]</scope>
    <source>
        <strain evidence="2">ATCC BAA-1301 / DSM 18059 / JW/NM-WN-LF</strain>
    </source>
</reference>
<dbReference type="InterPro" id="IPR007922">
    <property type="entry name" value="DciA-like"/>
</dbReference>
<keyword evidence="2" id="KW-1185">Reference proteome</keyword>
<dbReference type="EMBL" id="CP001034">
    <property type="protein sequence ID" value="ACB83604.1"/>
    <property type="molecule type" value="Genomic_DNA"/>
</dbReference>
<sequence length="300" mass="35176">MQGIRNDLKKFLAKSGLLKKFYQEKAMNYWVDVVGEEIATNCQPKVFQGKKMIVVCSNSIWIQELSMRKKNLIKKLNEKVGKTVVTDIKFVTGQIPNNSGLNLTRGRSKYKEIPLETKEKDWVEKTTSEIEDENLQKKLAKLMEQDLKYKKGKKSQGYSECDKCGKLTNNKGICQDCIEENERKKLNTLIRILKDSPWLNYNELQEEIPSDMEITRRDYNRAKNQFYQRVKDELFKAKQVFKYNQTQKNYDWLKDLLQQYVLIITEEKPEEIDDKTWETAVGALGKEYLELANKKLGKDG</sequence>
<proteinExistence type="predicted"/>
<dbReference type="STRING" id="457570.Nther_0005"/>
<dbReference type="eggNOG" id="COG5512">
    <property type="taxonomic scope" value="Bacteria"/>
</dbReference>
<dbReference type="RefSeq" id="WP_012446495.1">
    <property type="nucleotide sequence ID" value="NC_010718.1"/>
</dbReference>
<dbReference type="InParanoid" id="B2A2Z0"/>
<dbReference type="AlphaFoldDB" id="B2A2Z0"/>
<dbReference type="Proteomes" id="UP000001683">
    <property type="component" value="Chromosome"/>
</dbReference>
<reference evidence="1 2" key="1">
    <citation type="submission" date="2008-04" db="EMBL/GenBank/DDBJ databases">
        <title>Complete sequence of chromosome of Natranaerobius thermophilus JW/NM-WN-LF.</title>
        <authorList>
            <consortium name="US DOE Joint Genome Institute"/>
            <person name="Copeland A."/>
            <person name="Lucas S."/>
            <person name="Lapidus A."/>
            <person name="Glavina del Rio T."/>
            <person name="Dalin E."/>
            <person name="Tice H."/>
            <person name="Bruce D."/>
            <person name="Goodwin L."/>
            <person name="Pitluck S."/>
            <person name="Chertkov O."/>
            <person name="Brettin T."/>
            <person name="Detter J.C."/>
            <person name="Han C."/>
            <person name="Kuske C.R."/>
            <person name="Schmutz J."/>
            <person name="Larimer F."/>
            <person name="Land M."/>
            <person name="Hauser L."/>
            <person name="Kyrpides N."/>
            <person name="Lykidis A."/>
            <person name="Mesbah N.M."/>
            <person name="Wiegel J."/>
        </authorList>
    </citation>
    <scope>NUCLEOTIDE SEQUENCE [LARGE SCALE GENOMIC DNA]</scope>
    <source>
        <strain evidence="2">ATCC BAA-1301 / DSM 18059 / JW/NM-WN-LF</strain>
    </source>
</reference>
<dbReference type="KEGG" id="nth:Nther_0005"/>
<evidence type="ECO:0008006" key="3">
    <source>
        <dbReference type="Google" id="ProtNLM"/>
    </source>
</evidence>
<dbReference type="PANTHER" id="PTHR36456:SF1">
    <property type="entry name" value="UPF0232 PROTEIN SCO3875"/>
    <property type="match status" value="1"/>
</dbReference>
<name>B2A2Z0_NATTJ</name>
<accession>B2A2Z0</accession>
<dbReference type="PANTHER" id="PTHR36456">
    <property type="entry name" value="UPF0232 PROTEIN SCO3875"/>
    <property type="match status" value="1"/>
</dbReference>
<evidence type="ECO:0000313" key="2">
    <source>
        <dbReference type="Proteomes" id="UP000001683"/>
    </source>
</evidence>
<protein>
    <recommendedName>
        <fullName evidence="3">DUF721 domain-containing protein</fullName>
    </recommendedName>
</protein>
<organism evidence="1 2">
    <name type="scientific">Natranaerobius thermophilus (strain ATCC BAA-1301 / DSM 18059 / JW/NM-WN-LF)</name>
    <dbReference type="NCBI Taxonomy" id="457570"/>
    <lineage>
        <taxon>Bacteria</taxon>
        <taxon>Bacillati</taxon>
        <taxon>Bacillota</taxon>
        <taxon>Clostridia</taxon>
        <taxon>Natranaerobiales</taxon>
        <taxon>Natranaerobiaceae</taxon>
        <taxon>Natranaerobius</taxon>
    </lineage>
</organism>
<evidence type="ECO:0000313" key="1">
    <source>
        <dbReference type="EMBL" id="ACB83604.1"/>
    </source>
</evidence>
<gene>
    <name evidence="1" type="ordered locus">Nther_0005</name>
</gene>
<dbReference type="HOGENOM" id="CLU_077383_0_0_9"/>
<dbReference type="Pfam" id="PF05258">
    <property type="entry name" value="DciA"/>
    <property type="match status" value="1"/>
</dbReference>